<dbReference type="PATRIC" id="fig|1352936.5.peg.4237"/>
<evidence type="ECO:0000313" key="4">
    <source>
        <dbReference type="EMBL" id="EST29660.1"/>
    </source>
</evidence>
<protein>
    <recommendedName>
        <fullName evidence="3">DUF4232 domain-containing protein</fullName>
    </recommendedName>
</protein>
<dbReference type="AlphaFoldDB" id="V6KBZ6"/>
<keyword evidence="5" id="KW-1185">Reference proteome</keyword>
<feature type="region of interest" description="Disordered" evidence="1">
    <location>
        <begin position="28"/>
        <end position="66"/>
    </location>
</feature>
<keyword evidence="2" id="KW-0732">Signal</keyword>
<reference evidence="4 5" key="1">
    <citation type="journal article" date="2014" name="Genome Announc.">
        <title>Draft Genome Sequence of Streptomyces roseochromogenes subsp. oscitans DS 12.976, Producer of the Aminocoumarin Antibiotic Clorobiocin.</title>
        <authorList>
            <person name="Ruckert C."/>
            <person name="Kalinowski J."/>
            <person name="Heide L."/>
            <person name="Apel A.K."/>
        </authorList>
    </citation>
    <scope>NUCLEOTIDE SEQUENCE [LARGE SCALE GENOMIC DNA]</scope>
    <source>
        <strain evidence="4 5">DS 12.976</strain>
    </source>
</reference>
<dbReference type="Pfam" id="PF14016">
    <property type="entry name" value="DUF4232"/>
    <property type="match status" value="1"/>
</dbReference>
<feature type="signal peptide" evidence="2">
    <location>
        <begin position="1"/>
        <end position="20"/>
    </location>
</feature>
<evidence type="ECO:0000256" key="1">
    <source>
        <dbReference type="SAM" id="MobiDB-lite"/>
    </source>
</evidence>
<evidence type="ECO:0000259" key="3">
    <source>
        <dbReference type="Pfam" id="PF14016"/>
    </source>
</evidence>
<dbReference type="Proteomes" id="UP000017984">
    <property type="component" value="Chromosome"/>
</dbReference>
<accession>V6KBZ6</accession>
<comment type="caution">
    <text evidence="4">The sequence shown here is derived from an EMBL/GenBank/DDBJ whole genome shotgun (WGS) entry which is preliminary data.</text>
</comment>
<proteinExistence type="predicted"/>
<organism evidence="4 5">
    <name type="scientific">Streptomyces roseochromogenus subsp. oscitans DS 12.976</name>
    <dbReference type="NCBI Taxonomy" id="1352936"/>
    <lineage>
        <taxon>Bacteria</taxon>
        <taxon>Bacillati</taxon>
        <taxon>Actinomycetota</taxon>
        <taxon>Actinomycetes</taxon>
        <taxon>Kitasatosporales</taxon>
        <taxon>Streptomycetaceae</taxon>
        <taxon>Streptomyces</taxon>
    </lineage>
</organism>
<gene>
    <name evidence="4" type="ORF">M878_20225</name>
</gene>
<dbReference type="OrthoDB" id="4219787at2"/>
<dbReference type="HOGENOM" id="CLU_1314813_0_0_11"/>
<dbReference type="EMBL" id="AWQX01000174">
    <property type="protein sequence ID" value="EST29660.1"/>
    <property type="molecule type" value="Genomic_DNA"/>
</dbReference>
<evidence type="ECO:0000313" key="5">
    <source>
        <dbReference type="Proteomes" id="UP000017984"/>
    </source>
</evidence>
<sequence length="209" mass="21631">MTRRTAAVSAISLVVALAVAGCGGGSDHVAAQPTTGPSRTTAPPTTTEPSQTPASPSAPAGASRAAACRTEQLRWKLTRLAGTSDKAPAAMLSATNPGTTPCALDGNPDLNVYVGKGPSVSSEPKTTTPIRLVLNHGHEVEFPLFYETSASPRGSCFIPADDDPRIDVRVPHPASGDYGTFVEMSDVHGRHVRAQVCGITIHLGSPRSR</sequence>
<feature type="chain" id="PRO_5039185021" description="DUF4232 domain-containing protein" evidence="2">
    <location>
        <begin position="21"/>
        <end position="209"/>
    </location>
</feature>
<dbReference type="RefSeq" id="WP_023547977.1">
    <property type="nucleotide sequence ID" value="NZ_CM002285.1"/>
</dbReference>
<dbReference type="InterPro" id="IPR025326">
    <property type="entry name" value="DUF4232"/>
</dbReference>
<name>V6KBZ6_STRRC</name>
<dbReference type="PROSITE" id="PS51257">
    <property type="entry name" value="PROKAR_LIPOPROTEIN"/>
    <property type="match status" value="1"/>
</dbReference>
<feature type="compositionally biased region" description="Low complexity" evidence="1">
    <location>
        <begin position="33"/>
        <end position="66"/>
    </location>
</feature>
<feature type="domain" description="DUF4232" evidence="3">
    <location>
        <begin position="68"/>
        <end position="171"/>
    </location>
</feature>
<evidence type="ECO:0000256" key="2">
    <source>
        <dbReference type="SAM" id="SignalP"/>
    </source>
</evidence>